<keyword evidence="3 4" id="KW-0749">Sporulation</keyword>
<comment type="induction">
    <text evidence="4">Expressed only in the forespore compartment of sporulating cells.</text>
</comment>
<comment type="subcellular location">
    <subcellularLocation>
        <location evidence="1 4">Spore core</location>
    </subcellularLocation>
</comment>
<gene>
    <name evidence="4" type="primary">sspH</name>
    <name evidence="5" type="ORF">SAMN04488054_12732</name>
</gene>
<evidence type="ECO:0000256" key="3">
    <source>
        <dbReference type="ARBA" id="ARBA00022969"/>
    </source>
</evidence>
<sequence length="59" mass="6652">MDILRAKEISESPVMAGVTYDGTPVYIQRVHDEDNTARIYSLGDPDHELTVPLHDLIED</sequence>
<dbReference type="Pfam" id="PF08141">
    <property type="entry name" value="SspH"/>
    <property type="match status" value="1"/>
</dbReference>
<protein>
    <recommendedName>
        <fullName evidence="4">Small, acid-soluble spore protein H</fullName>
        <shortName evidence="4">SASP H</shortName>
    </recommendedName>
</protein>
<evidence type="ECO:0000256" key="1">
    <source>
        <dbReference type="ARBA" id="ARBA00004288"/>
    </source>
</evidence>
<evidence type="ECO:0000256" key="4">
    <source>
        <dbReference type="HAMAP-Rule" id="MF_00667"/>
    </source>
</evidence>
<dbReference type="InterPro" id="IPR012610">
    <property type="entry name" value="SASP_SspH"/>
</dbReference>
<keyword evidence="6" id="KW-1185">Reference proteome</keyword>
<dbReference type="HAMAP" id="MF_00667">
    <property type="entry name" value="SspH"/>
    <property type="match status" value="1"/>
</dbReference>
<evidence type="ECO:0000313" key="5">
    <source>
        <dbReference type="EMBL" id="SFM27908.1"/>
    </source>
</evidence>
<proteinExistence type="evidence at transcript level"/>
<organism evidence="5 6">
    <name type="scientific">Salibacterium qingdaonense</name>
    <dbReference type="NCBI Taxonomy" id="266892"/>
    <lineage>
        <taxon>Bacteria</taxon>
        <taxon>Bacillati</taxon>
        <taxon>Bacillota</taxon>
        <taxon>Bacilli</taxon>
        <taxon>Bacillales</taxon>
        <taxon>Bacillaceae</taxon>
    </lineage>
</organism>
<accession>A0A1I4PJH5</accession>
<dbReference type="STRING" id="266892.SAMN04488054_12732"/>
<dbReference type="OrthoDB" id="1683648at2"/>
<name>A0A1I4PJH5_9BACI</name>
<dbReference type="AlphaFoldDB" id="A0A1I4PJH5"/>
<dbReference type="GO" id="GO:0042601">
    <property type="term" value="C:endospore-forming forespore"/>
    <property type="evidence" value="ECO:0007669"/>
    <property type="project" value="InterPro"/>
</dbReference>
<dbReference type="RefSeq" id="WP_090927960.1">
    <property type="nucleotide sequence ID" value="NZ_FOTY01000027.1"/>
</dbReference>
<dbReference type="Proteomes" id="UP000199668">
    <property type="component" value="Unassembled WGS sequence"/>
</dbReference>
<evidence type="ECO:0000256" key="2">
    <source>
        <dbReference type="ARBA" id="ARBA00006573"/>
    </source>
</evidence>
<reference evidence="5 6" key="1">
    <citation type="submission" date="2016-10" db="EMBL/GenBank/DDBJ databases">
        <authorList>
            <person name="de Groot N.N."/>
        </authorList>
    </citation>
    <scope>NUCLEOTIDE SEQUENCE [LARGE SCALE GENOMIC DNA]</scope>
    <source>
        <strain evidence="5 6">CGMCC 1.6134</strain>
    </source>
</reference>
<evidence type="ECO:0000313" key="6">
    <source>
        <dbReference type="Proteomes" id="UP000199668"/>
    </source>
</evidence>
<dbReference type="EMBL" id="FOTY01000027">
    <property type="protein sequence ID" value="SFM27908.1"/>
    <property type="molecule type" value="Genomic_DNA"/>
</dbReference>
<dbReference type="GO" id="GO:0030435">
    <property type="term" value="P:sporulation resulting in formation of a cellular spore"/>
    <property type="evidence" value="ECO:0007669"/>
    <property type="project" value="UniProtKB-KW"/>
</dbReference>
<comment type="similarity">
    <text evidence="2 4">Belongs to the SspH family.</text>
</comment>
<dbReference type="GO" id="GO:0030436">
    <property type="term" value="P:asexual sporulation"/>
    <property type="evidence" value="ECO:0007669"/>
    <property type="project" value="UniProtKB-UniRule"/>
</dbReference>
<dbReference type="NCBIfam" id="TIGR02861">
    <property type="entry name" value="SASP_H"/>
    <property type="match status" value="1"/>
</dbReference>